<dbReference type="GO" id="GO:0042732">
    <property type="term" value="P:D-xylose metabolic process"/>
    <property type="evidence" value="ECO:0007669"/>
    <property type="project" value="InterPro"/>
</dbReference>
<keyword evidence="13" id="KW-0325">Glycoprotein</keyword>
<keyword evidence="9" id="KW-1133">Transmembrane helix</keyword>
<sequence length="317" mass="35040">MTRALVTGGSGFIGSYLCDRLVKDGVSVVCVDNFATSSRENVGHIDSANFTLIEQDVSEGLKGIEGPFDYVLHFASPASPPDYLKMPIETLLVNSAGTHSALKLAHENNAVFLLASTSEVYGDPEQHPQTEGYWGNVNTIGPRGCYDEAKRYAEAAVMAYYREYKLAIRIVRIFNTFGPRMRPHDGRAVSNFVVQALSGDDITVYGDGSQTRSFCYATDLVNGILKLLRSDVTVPVNIGNPNELTILELAEMIIAYTGSNSKIVFEPLPEDDPKVRRPNISRAKEKLGWEPKVSFEDGLKKTIEYYKTLLAEQKITR</sequence>
<dbReference type="Gene3D" id="3.40.50.720">
    <property type="entry name" value="NAD(P)-binding Rossmann-like Domain"/>
    <property type="match status" value="1"/>
</dbReference>
<keyword evidence="10" id="KW-0520">NAD</keyword>
<dbReference type="AlphaFoldDB" id="A0A3B1BAJ7"/>
<dbReference type="CDD" id="cd05230">
    <property type="entry name" value="UGD_SDR_e"/>
    <property type="match status" value="1"/>
</dbReference>
<dbReference type="EMBL" id="UOGC01000004">
    <property type="protein sequence ID" value="VAX15229.1"/>
    <property type="molecule type" value="Genomic_DNA"/>
</dbReference>
<dbReference type="UniPathway" id="UPA00796">
    <property type="reaction ID" value="UER00771"/>
</dbReference>
<keyword evidence="6" id="KW-0812">Transmembrane</keyword>
<dbReference type="EC" id="4.1.1.35" evidence="5"/>
<evidence type="ECO:0000313" key="16">
    <source>
        <dbReference type="EMBL" id="VAX15229.1"/>
    </source>
</evidence>
<evidence type="ECO:0000256" key="11">
    <source>
        <dbReference type="ARBA" id="ARBA00023034"/>
    </source>
</evidence>
<evidence type="ECO:0000256" key="12">
    <source>
        <dbReference type="ARBA" id="ARBA00023136"/>
    </source>
</evidence>
<evidence type="ECO:0000256" key="5">
    <source>
        <dbReference type="ARBA" id="ARBA00012290"/>
    </source>
</evidence>
<evidence type="ECO:0000256" key="14">
    <source>
        <dbReference type="ARBA" id="ARBA00023239"/>
    </source>
</evidence>
<reference evidence="16" key="1">
    <citation type="submission" date="2018-06" db="EMBL/GenBank/DDBJ databases">
        <authorList>
            <person name="Zhirakovskaya E."/>
        </authorList>
    </citation>
    <scope>NUCLEOTIDE SEQUENCE</scope>
</reference>
<keyword evidence="7" id="KW-0210">Decarboxylase</keyword>
<evidence type="ECO:0000256" key="10">
    <source>
        <dbReference type="ARBA" id="ARBA00023027"/>
    </source>
</evidence>
<evidence type="ECO:0000256" key="4">
    <source>
        <dbReference type="ARBA" id="ARBA00007505"/>
    </source>
</evidence>
<comment type="cofactor">
    <cofactor evidence="1">
        <name>NAD(+)</name>
        <dbReference type="ChEBI" id="CHEBI:57540"/>
    </cofactor>
</comment>
<evidence type="ECO:0000256" key="7">
    <source>
        <dbReference type="ARBA" id="ARBA00022793"/>
    </source>
</evidence>
<dbReference type="SUPFAM" id="SSF51735">
    <property type="entry name" value="NAD(P)-binding Rossmann-fold domains"/>
    <property type="match status" value="1"/>
</dbReference>
<evidence type="ECO:0000256" key="9">
    <source>
        <dbReference type="ARBA" id="ARBA00022989"/>
    </source>
</evidence>
<evidence type="ECO:0000256" key="2">
    <source>
        <dbReference type="ARBA" id="ARBA00004447"/>
    </source>
</evidence>
<gene>
    <name evidence="16" type="ORF">MNBD_NITROSPINAE01-1660</name>
</gene>
<dbReference type="PANTHER" id="PTHR43078">
    <property type="entry name" value="UDP-GLUCURONIC ACID DECARBOXYLASE-RELATED"/>
    <property type="match status" value="1"/>
</dbReference>
<accession>A0A3B1BAJ7</accession>
<dbReference type="InterPro" id="IPR044516">
    <property type="entry name" value="UXS-like"/>
</dbReference>
<name>A0A3B1BAJ7_9ZZZZ</name>
<evidence type="ECO:0000259" key="15">
    <source>
        <dbReference type="Pfam" id="PF16363"/>
    </source>
</evidence>
<dbReference type="Pfam" id="PF16363">
    <property type="entry name" value="GDP_Man_Dehyd"/>
    <property type="match status" value="1"/>
</dbReference>
<dbReference type="GO" id="GO:0033320">
    <property type="term" value="P:UDP-D-xylose biosynthetic process"/>
    <property type="evidence" value="ECO:0007669"/>
    <property type="project" value="UniProtKB-UniPathway"/>
</dbReference>
<comment type="subcellular location">
    <subcellularLocation>
        <location evidence="2">Golgi apparatus</location>
        <location evidence="2">Golgi stack membrane</location>
        <topology evidence="2">Single-pass type II membrane protein</topology>
    </subcellularLocation>
</comment>
<keyword evidence="14 16" id="KW-0456">Lyase</keyword>
<organism evidence="16">
    <name type="scientific">hydrothermal vent metagenome</name>
    <dbReference type="NCBI Taxonomy" id="652676"/>
    <lineage>
        <taxon>unclassified sequences</taxon>
        <taxon>metagenomes</taxon>
        <taxon>ecological metagenomes</taxon>
    </lineage>
</organism>
<dbReference type="GO" id="GO:0048040">
    <property type="term" value="F:UDP-glucuronate decarboxylase activity"/>
    <property type="evidence" value="ECO:0007669"/>
    <property type="project" value="UniProtKB-EC"/>
</dbReference>
<keyword evidence="11" id="KW-0333">Golgi apparatus</keyword>
<protein>
    <recommendedName>
        <fullName evidence="5">UDP-glucuronate decarboxylase</fullName>
        <ecNumber evidence="5">4.1.1.35</ecNumber>
    </recommendedName>
</protein>
<proteinExistence type="inferred from homology"/>
<evidence type="ECO:0000256" key="8">
    <source>
        <dbReference type="ARBA" id="ARBA00022968"/>
    </source>
</evidence>
<dbReference type="PANTHER" id="PTHR43078:SF6">
    <property type="entry name" value="UDP-GLUCURONIC ACID DECARBOXYLASE 1"/>
    <property type="match status" value="1"/>
</dbReference>
<dbReference type="FunFam" id="3.40.50.720:FF:000065">
    <property type="entry name" value="UDP-glucuronic acid decarboxylase 1"/>
    <property type="match status" value="1"/>
</dbReference>
<dbReference type="InterPro" id="IPR016040">
    <property type="entry name" value="NAD(P)-bd_dom"/>
</dbReference>
<keyword evidence="12" id="KW-0472">Membrane</keyword>
<evidence type="ECO:0000256" key="1">
    <source>
        <dbReference type="ARBA" id="ARBA00001911"/>
    </source>
</evidence>
<evidence type="ECO:0000256" key="3">
    <source>
        <dbReference type="ARBA" id="ARBA00005100"/>
    </source>
</evidence>
<evidence type="ECO:0000256" key="13">
    <source>
        <dbReference type="ARBA" id="ARBA00023180"/>
    </source>
</evidence>
<keyword evidence="8" id="KW-0735">Signal-anchor</keyword>
<comment type="similarity">
    <text evidence="4">Belongs to the NAD(P)-dependent epimerase/dehydratase family. UDP-glucuronic acid decarboxylase subfamily.</text>
</comment>
<comment type="pathway">
    <text evidence="3">Nucleotide-sugar biosynthesis; UDP-alpha-D-xylose biosynthesis; UDP-alpha-D-xylose from UDP-alpha-D-glucuronate: step 1/1.</text>
</comment>
<evidence type="ECO:0000256" key="6">
    <source>
        <dbReference type="ARBA" id="ARBA00022692"/>
    </source>
</evidence>
<dbReference type="InterPro" id="IPR036291">
    <property type="entry name" value="NAD(P)-bd_dom_sf"/>
</dbReference>
<dbReference type="GO" id="GO:0070403">
    <property type="term" value="F:NAD+ binding"/>
    <property type="evidence" value="ECO:0007669"/>
    <property type="project" value="InterPro"/>
</dbReference>
<feature type="domain" description="NAD(P)-binding" evidence="15">
    <location>
        <begin position="5"/>
        <end position="302"/>
    </location>
</feature>
<dbReference type="GO" id="GO:0032580">
    <property type="term" value="C:Golgi cisterna membrane"/>
    <property type="evidence" value="ECO:0007669"/>
    <property type="project" value="UniProtKB-SubCell"/>
</dbReference>